<dbReference type="PANTHER" id="PTHR43072">
    <property type="entry name" value="N-ACETYLTRANSFERASE"/>
    <property type="match status" value="1"/>
</dbReference>
<gene>
    <name evidence="2" type="ORF">QFW77_15405</name>
</gene>
<evidence type="ECO:0000259" key="1">
    <source>
        <dbReference type="PROSITE" id="PS51186"/>
    </source>
</evidence>
<dbReference type="PANTHER" id="PTHR43072:SF60">
    <property type="entry name" value="L-2,4-DIAMINOBUTYRIC ACID ACETYLTRANSFERASE"/>
    <property type="match status" value="1"/>
</dbReference>
<evidence type="ECO:0000313" key="2">
    <source>
        <dbReference type="EMBL" id="MDH5824359.1"/>
    </source>
</evidence>
<dbReference type="CDD" id="cd04301">
    <property type="entry name" value="NAT_SF"/>
    <property type="match status" value="1"/>
</dbReference>
<accession>A0ABT6JC66</accession>
<dbReference type="InterPro" id="IPR000182">
    <property type="entry name" value="GNAT_dom"/>
</dbReference>
<dbReference type="EMBL" id="JARXRM010000044">
    <property type="protein sequence ID" value="MDH5824359.1"/>
    <property type="molecule type" value="Genomic_DNA"/>
</dbReference>
<sequence>MDRSPRVVQRIGPEGLARMDALLTMFGVAFDEAKTYGAKRPSPAYLRRLLGNDGFIALVAVKDGEVVGGLAAYELVKFEQERSEIYIYDLAVAAGHRRQGIATALIGELRTIAAARGAWVVFVQADYGDEPAIALYTKLGRREEVLHFDIPVGAAPR</sequence>
<protein>
    <submittedName>
        <fullName evidence="2">AAC(3)-I family aminoglycoside N-acetyltransferase</fullName>
    </submittedName>
</protein>
<dbReference type="Proteomes" id="UP001156940">
    <property type="component" value="Unassembled WGS sequence"/>
</dbReference>
<evidence type="ECO:0000313" key="3">
    <source>
        <dbReference type="Proteomes" id="UP001156940"/>
    </source>
</evidence>
<comment type="caution">
    <text evidence="2">The sequence shown here is derived from an EMBL/GenBank/DDBJ whole genome shotgun (WGS) entry which is preliminary data.</text>
</comment>
<name>A0ABT6JC66_9GAMM</name>
<proteinExistence type="predicted"/>
<dbReference type="Gene3D" id="3.40.630.30">
    <property type="match status" value="1"/>
</dbReference>
<reference evidence="2 3" key="1">
    <citation type="submission" date="2023-04" db="EMBL/GenBank/DDBJ databases">
        <title>Luteimonas endophyticus RD2P54.</title>
        <authorList>
            <person name="Sun J.-Q."/>
        </authorList>
    </citation>
    <scope>NUCLEOTIDE SEQUENCE [LARGE SCALE GENOMIC DNA]</scope>
    <source>
        <strain evidence="2 3">RD2P54</strain>
    </source>
</reference>
<feature type="domain" description="N-acetyltransferase" evidence="1">
    <location>
        <begin position="9"/>
        <end position="157"/>
    </location>
</feature>
<dbReference type="RefSeq" id="WP_280575668.1">
    <property type="nucleotide sequence ID" value="NZ_JARXRM010000044.1"/>
</dbReference>
<dbReference type="SUPFAM" id="SSF55729">
    <property type="entry name" value="Acyl-CoA N-acyltransferases (Nat)"/>
    <property type="match status" value="1"/>
</dbReference>
<dbReference type="Pfam" id="PF00583">
    <property type="entry name" value="Acetyltransf_1"/>
    <property type="match status" value="1"/>
</dbReference>
<keyword evidence="3" id="KW-1185">Reference proteome</keyword>
<organism evidence="2 3">
    <name type="scientific">Luteimonas endophytica</name>
    <dbReference type="NCBI Taxonomy" id="3042023"/>
    <lineage>
        <taxon>Bacteria</taxon>
        <taxon>Pseudomonadati</taxon>
        <taxon>Pseudomonadota</taxon>
        <taxon>Gammaproteobacteria</taxon>
        <taxon>Lysobacterales</taxon>
        <taxon>Lysobacteraceae</taxon>
        <taxon>Luteimonas</taxon>
    </lineage>
</organism>
<dbReference type="NCBIfam" id="NF033083">
    <property type="entry name" value="AAC_3_I"/>
    <property type="match status" value="1"/>
</dbReference>
<dbReference type="PROSITE" id="PS51186">
    <property type="entry name" value="GNAT"/>
    <property type="match status" value="1"/>
</dbReference>
<dbReference type="InterPro" id="IPR016181">
    <property type="entry name" value="Acyl_CoA_acyltransferase"/>
</dbReference>